<evidence type="ECO:0000256" key="9">
    <source>
        <dbReference type="RuleBase" id="RU361167"/>
    </source>
</evidence>
<dbReference type="OrthoDB" id="9766708at2"/>
<proteinExistence type="inferred from homology"/>
<dbReference type="Gene3D" id="1.50.10.10">
    <property type="match status" value="1"/>
</dbReference>
<dbReference type="GO" id="GO:0030245">
    <property type="term" value="P:cellulose catabolic process"/>
    <property type="evidence" value="ECO:0007669"/>
    <property type="project" value="UniProtKB-KW"/>
</dbReference>
<evidence type="ECO:0000256" key="7">
    <source>
        <dbReference type="ARBA" id="ARBA00023326"/>
    </source>
</evidence>
<sequence>MRWLPFLFAALPLLSHSSVPAGVHGCNIQQDTSLWSFYKQQFITDNGRVVDNGNDSISHSESQGYGMLMAAFFHDHHTFKSLWEWTRTTLQRKNDPLFAWKWQPRPPHIPDPNNASDGDIFIAWALLKAEANWPNNGYGKSASRIIDALAKSHLITLDKQTALLPANYGFEHASSTVINPSYWVYPAFNAFAEYRTASSPKWHALNQGGLRILDKSQFGPFHLPSDWVEYRNEQWQPARQFPSRFSYGNYRIPLYLIWGGYDNAINNHYRSWIMTHNRAWVDVKTNQMAGYSAPNGANAIATLVQLSYEDYKHRSALPQPTLSDDYYSASLIIFSHIAFHERYCQ</sequence>
<gene>
    <name evidence="11" type="ORF">ABT58_03125</name>
</gene>
<keyword evidence="3 10" id="KW-0732">Signal</keyword>
<comment type="caution">
    <text evidence="11">The sequence shown here is derived from an EMBL/GenBank/DDBJ whole genome shotgun (WGS) entry which is preliminary data.</text>
</comment>
<dbReference type="Proteomes" id="UP000036426">
    <property type="component" value="Unassembled WGS sequence"/>
</dbReference>
<protein>
    <recommendedName>
        <fullName evidence="9">Glucanase</fullName>
        <ecNumber evidence="9">3.2.1.-</ecNumber>
    </recommendedName>
</protein>
<evidence type="ECO:0000313" key="11">
    <source>
        <dbReference type="EMBL" id="KLV02514.1"/>
    </source>
</evidence>
<dbReference type="InterPro" id="IPR019834">
    <property type="entry name" value="Glyco_hydro_8_CS"/>
</dbReference>
<dbReference type="GO" id="GO:0008810">
    <property type="term" value="F:cellulase activity"/>
    <property type="evidence" value="ECO:0007669"/>
    <property type="project" value="UniProtKB-EC"/>
</dbReference>
<keyword evidence="6 9" id="KW-0326">Glycosidase</keyword>
<feature type="chain" id="PRO_5005252395" description="Glucanase" evidence="10">
    <location>
        <begin position="22"/>
        <end position="345"/>
    </location>
</feature>
<feature type="active site" description="Nucleophile" evidence="8">
    <location>
        <position position="117"/>
    </location>
</feature>
<evidence type="ECO:0000313" key="12">
    <source>
        <dbReference type="Proteomes" id="UP000036426"/>
    </source>
</evidence>
<dbReference type="PROSITE" id="PS00812">
    <property type="entry name" value="GLYCOSYL_HYDROL_F8"/>
    <property type="match status" value="1"/>
</dbReference>
<evidence type="ECO:0000256" key="8">
    <source>
        <dbReference type="PROSITE-ProRule" id="PRU10058"/>
    </source>
</evidence>
<dbReference type="AlphaFoldDB" id="A0A0J1GST0"/>
<evidence type="ECO:0000256" key="6">
    <source>
        <dbReference type="ARBA" id="ARBA00023295"/>
    </source>
</evidence>
<keyword evidence="7 9" id="KW-0624">Polysaccharide degradation</keyword>
<evidence type="ECO:0000256" key="2">
    <source>
        <dbReference type="ARBA" id="ARBA00009209"/>
    </source>
</evidence>
<dbReference type="PATRIC" id="fig|754436.4.peg.661"/>
<dbReference type="PRINTS" id="PR00735">
    <property type="entry name" value="GLHYDRLASE8"/>
</dbReference>
<keyword evidence="12" id="KW-1185">Reference proteome</keyword>
<dbReference type="Pfam" id="PF01270">
    <property type="entry name" value="Glyco_hydro_8"/>
    <property type="match status" value="1"/>
</dbReference>
<keyword evidence="5" id="KW-0136">Cellulose degradation</keyword>
<feature type="signal peptide" evidence="10">
    <location>
        <begin position="1"/>
        <end position="21"/>
    </location>
</feature>
<dbReference type="RefSeq" id="WP_047872905.1">
    <property type="nucleotide sequence ID" value="NZ_BMYC01000027.1"/>
</dbReference>
<evidence type="ECO:0000256" key="4">
    <source>
        <dbReference type="ARBA" id="ARBA00022801"/>
    </source>
</evidence>
<accession>A0A0J1GST0</accession>
<dbReference type="InterPro" id="IPR002037">
    <property type="entry name" value="Glyco_hydro_8"/>
</dbReference>
<organism evidence="11 12">
    <name type="scientific">Photobacterium aphoticum</name>
    <dbReference type="NCBI Taxonomy" id="754436"/>
    <lineage>
        <taxon>Bacteria</taxon>
        <taxon>Pseudomonadati</taxon>
        <taxon>Pseudomonadota</taxon>
        <taxon>Gammaproteobacteria</taxon>
        <taxon>Vibrionales</taxon>
        <taxon>Vibrionaceae</taxon>
        <taxon>Photobacterium</taxon>
    </lineage>
</organism>
<evidence type="ECO:0000256" key="10">
    <source>
        <dbReference type="SAM" id="SignalP"/>
    </source>
</evidence>
<comment type="catalytic activity">
    <reaction evidence="1">
        <text>Endohydrolysis of (1-&gt;4)-beta-D-glucosidic linkages in cellulose, lichenin and cereal beta-D-glucans.</text>
        <dbReference type="EC" id="3.2.1.4"/>
    </reaction>
</comment>
<reference evidence="11 12" key="1">
    <citation type="submission" date="2015-05" db="EMBL/GenBank/DDBJ databases">
        <title>Photobacterium galathea sp. nov.</title>
        <authorList>
            <person name="Machado H."/>
            <person name="Gram L."/>
        </authorList>
    </citation>
    <scope>NUCLEOTIDE SEQUENCE [LARGE SCALE GENOMIC DNA]</scope>
    <source>
        <strain evidence="11 12">DSM 25995</strain>
    </source>
</reference>
<keyword evidence="4 9" id="KW-0378">Hydrolase</keyword>
<dbReference type="EC" id="3.2.1.-" evidence="9"/>
<comment type="similarity">
    <text evidence="2 9">Belongs to the glycosyl hydrolase 8 (cellulase D) family.</text>
</comment>
<evidence type="ECO:0000256" key="5">
    <source>
        <dbReference type="ARBA" id="ARBA00023001"/>
    </source>
</evidence>
<dbReference type="InterPro" id="IPR008928">
    <property type="entry name" value="6-hairpin_glycosidase_sf"/>
</dbReference>
<dbReference type="SUPFAM" id="SSF48208">
    <property type="entry name" value="Six-hairpin glycosidases"/>
    <property type="match status" value="1"/>
</dbReference>
<dbReference type="EMBL" id="LDOV01000006">
    <property type="protein sequence ID" value="KLV02514.1"/>
    <property type="molecule type" value="Genomic_DNA"/>
</dbReference>
<keyword evidence="7 9" id="KW-0119">Carbohydrate metabolism</keyword>
<dbReference type="InterPro" id="IPR012341">
    <property type="entry name" value="6hp_glycosidase-like_sf"/>
</dbReference>
<evidence type="ECO:0000256" key="1">
    <source>
        <dbReference type="ARBA" id="ARBA00000966"/>
    </source>
</evidence>
<evidence type="ECO:0000256" key="3">
    <source>
        <dbReference type="ARBA" id="ARBA00022729"/>
    </source>
</evidence>
<name>A0A0J1GST0_9GAMM</name>